<reference evidence="2 3" key="2">
    <citation type="submission" date="2016-08" db="EMBL/GenBank/DDBJ databases">
        <title>Pervasive Adenine N6-methylation of Active Genes in Fungi.</title>
        <authorList>
            <consortium name="DOE Joint Genome Institute"/>
            <person name="Mondo S.J."/>
            <person name="Dannebaum R.O."/>
            <person name="Kuo R.C."/>
            <person name="Labutti K."/>
            <person name="Haridas S."/>
            <person name="Kuo A."/>
            <person name="Salamov A."/>
            <person name="Ahrendt S.R."/>
            <person name="Lipzen A."/>
            <person name="Sullivan W."/>
            <person name="Andreopoulos W.B."/>
            <person name="Clum A."/>
            <person name="Lindquist E."/>
            <person name="Daum C."/>
            <person name="Ramamoorthy G.K."/>
            <person name="Gryganskyi A."/>
            <person name="Culley D."/>
            <person name="Magnuson J.K."/>
            <person name="James T.Y."/>
            <person name="O'Malley M.A."/>
            <person name="Stajich J.E."/>
            <person name="Spatafora J.W."/>
            <person name="Visel A."/>
            <person name="Grigoriev I.V."/>
        </authorList>
    </citation>
    <scope>NUCLEOTIDE SEQUENCE [LARGE SCALE GENOMIC DNA]</scope>
    <source>
        <strain evidence="3">finn</strain>
    </source>
</reference>
<evidence type="ECO:0000259" key="1">
    <source>
        <dbReference type="PROSITE" id="PS50181"/>
    </source>
</evidence>
<dbReference type="SUPFAM" id="SSF81383">
    <property type="entry name" value="F-box domain"/>
    <property type="match status" value="1"/>
</dbReference>
<protein>
    <recommendedName>
        <fullName evidence="1">F-box domain-containing protein</fullName>
    </recommendedName>
</protein>
<feature type="domain" description="F-box" evidence="1">
    <location>
        <begin position="23"/>
        <end position="68"/>
    </location>
</feature>
<dbReference type="Gene3D" id="3.80.10.10">
    <property type="entry name" value="Ribonuclease Inhibitor"/>
    <property type="match status" value="1"/>
</dbReference>
<accession>A0A1Y1VMG3</accession>
<dbReference type="EMBL" id="MCFH01000002">
    <property type="protein sequence ID" value="ORX60104.1"/>
    <property type="molecule type" value="Genomic_DNA"/>
</dbReference>
<dbReference type="InterPro" id="IPR001810">
    <property type="entry name" value="F-box_dom"/>
</dbReference>
<keyword evidence="3" id="KW-1185">Reference proteome</keyword>
<evidence type="ECO:0000313" key="3">
    <source>
        <dbReference type="Proteomes" id="UP000193719"/>
    </source>
</evidence>
<dbReference type="InterPro" id="IPR032675">
    <property type="entry name" value="LRR_dom_sf"/>
</dbReference>
<organism evidence="2 3">
    <name type="scientific">Piromyces finnis</name>
    <dbReference type="NCBI Taxonomy" id="1754191"/>
    <lineage>
        <taxon>Eukaryota</taxon>
        <taxon>Fungi</taxon>
        <taxon>Fungi incertae sedis</taxon>
        <taxon>Chytridiomycota</taxon>
        <taxon>Chytridiomycota incertae sedis</taxon>
        <taxon>Neocallimastigomycetes</taxon>
        <taxon>Neocallimastigales</taxon>
        <taxon>Neocallimastigaceae</taxon>
        <taxon>Piromyces</taxon>
    </lineage>
</organism>
<proteinExistence type="predicted"/>
<gene>
    <name evidence="2" type="ORF">BCR36DRAFT_408465</name>
</gene>
<dbReference type="InterPro" id="IPR036047">
    <property type="entry name" value="F-box-like_dom_sf"/>
</dbReference>
<evidence type="ECO:0000313" key="2">
    <source>
        <dbReference type="EMBL" id="ORX60104.1"/>
    </source>
</evidence>
<dbReference type="Proteomes" id="UP000193719">
    <property type="component" value="Unassembled WGS sequence"/>
</dbReference>
<dbReference type="SUPFAM" id="SSF52047">
    <property type="entry name" value="RNI-like"/>
    <property type="match status" value="1"/>
</dbReference>
<dbReference type="OrthoDB" id="10412073at2759"/>
<comment type="caution">
    <text evidence="2">The sequence shown here is derived from an EMBL/GenBank/DDBJ whole genome shotgun (WGS) entry which is preliminary data.</text>
</comment>
<sequence>MIKNKKVYLQMSRTEDVQQKRNPLKITKFPLEIIYNILFNLDTKSLYNVLVTNKYLSKVAVACLWNDISLTNRSFLPFLLTFIEYYSLYYEFIFNNNNNSDYSHNTLFNLNLEKFYNDYIKYLNNKENKELNCLTKYYLRVEKPCIPYYPYLSYIKNVYIDNIDEKENGNELKENIELVQSLTALSTFLKYSNSQLNINPKLKTKSTFFEKVKSIVNSLPFTQYFNSNYSNNDLINIRLPIMNIQKLLVENVYVSNQNKVQFKDSLFKYSNNLKVIDLFYCEFPYPDLLYLPIHCPNITTLYLEHVNYDEYILLCYLFQFKNLRNFGFSLNKPLSPFALYSLKNNNTSCLSKLKSLRLNSSKDLLVYRYNNESYIEKRNDNSLNYDEIKNLSIDLDKFLNLIYNPGYSTWKYISKSCHNLTHLTLSFPIKHIILKMFFINNPYLEVVVIQDIKSKSRSNPTTKWDKMIQQKEEKCFECFPVLSHLKSLTLHSSYTYRLWFDIDKFNGWLKKLPELKELKLFIVEPISNYFYNIHNIFKDCYTIETLIISGPWFNEKCIKTLINNEKNNKFNHLKSLTISISDEVEPKEIKNLLCNTFIEKLELNIHSNFNIKELFNNNKNFNFSSISEKKTTYYLLNDEINIIKSIA</sequence>
<dbReference type="PROSITE" id="PS50181">
    <property type="entry name" value="FBOX"/>
    <property type="match status" value="1"/>
</dbReference>
<reference evidence="2 3" key="1">
    <citation type="submission" date="2016-08" db="EMBL/GenBank/DDBJ databases">
        <title>Genomes of anaerobic fungi encode conserved fungal cellulosomes for biomass hydrolysis.</title>
        <authorList>
            <consortium name="DOE Joint Genome Institute"/>
            <person name="Haitjema C.H."/>
            <person name="Gilmore S.P."/>
            <person name="Henske J.K."/>
            <person name="Solomon K.V."/>
            <person name="De Groot R."/>
            <person name="Kuo A."/>
            <person name="Mondo S.J."/>
            <person name="Salamov A.A."/>
            <person name="Labutti K."/>
            <person name="Zhao Z."/>
            <person name="Chiniquy J."/>
            <person name="Barry K."/>
            <person name="Brewer H.M."/>
            <person name="Purvine S.O."/>
            <person name="Wright A.T."/>
            <person name="Boxma B."/>
            <person name="Van Alen T."/>
            <person name="Hackstein J.H."/>
            <person name="Baker S.E."/>
            <person name="Grigoriev I.V."/>
            <person name="O'Malley M.A."/>
        </authorList>
    </citation>
    <scope>NUCLEOTIDE SEQUENCE [LARGE SCALE GENOMIC DNA]</scope>
    <source>
        <strain evidence="3">finn</strain>
    </source>
</reference>
<name>A0A1Y1VMG3_9FUNG</name>
<dbReference type="AlphaFoldDB" id="A0A1Y1VMG3"/>